<dbReference type="SUPFAM" id="SSF52172">
    <property type="entry name" value="CheY-like"/>
    <property type="match status" value="1"/>
</dbReference>
<keyword evidence="4" id="KW-1185">Reference proteome</keyword>
<name>A0A0K1PUH2_9BACT</name>
<evidence type="ECO:0000313" key="4">
    <source>
        <dbReference type="Proteomes" id="UP000064967"/>
    </source>
</evidence>
<dbReference type="OrthoDB" id="5377224at2"/>
<sequence>MKRSPLRVIALVDDPDVARAIEHVVGEEGDVLERAPSIEHAVSAASSHRVDVAFVELAAEGGAALALCSHLPSLSPGLVVHGIVHKNDLDRGAEALSLGATGVMVSPPTGDAIARALSDVKVESERRNEVNLLEQKLARERKRLETYDRLVRFARGATPSDAVRTIVDGVAQLSGAKGVALYATFGGGENERVRLAALGSAADWPASSAPADLARFVQVRHARVLPLVTVAGELGFLVLDQPSTAHEGELSNLADLAAAMLSLVDRHDHVDESVRVFSSRQFRSVAERMLSLAGRHDRRSAVLAISLPDGDRPGRREEATLEISDIVRNTDALCGSEDGDLLVFLPETNGIGAHACRRRILARLSGERRARPKGNVVRTQDPRSKAPPIAIGVATFPHDGTSLKRLVKAARVRADDDARSPVHTLSLDSLGLREVVDALIARPMLDAGPRSPYPLDIACTALFSLVGRACREALRGGEASVLTTLQPGLGVAAAARQVVTPKVLDVRGEAGCSDVEAIVVEAEHGHWVCCGRVVGERFRGVHAADPLLADVLGRQMLAMGGSRAG</sequence>
<organism evidence="3 4">
    <name type="scientific">Labilithrix luteola</name>
    <dbReference type="NCBI Taxonomy" id="1391654"/>
    <lineage>
        <taxon>Bacteria</taxon>
        <taxon>Pseudomonadati</taxon>
        <taxon>Myxococcota</taxon>
        <taxon>Polyangia</taxon>
        <taxon>Polyangiales</taxon>
        <taxon>Labilitrichaceae</taxon>
        <taxon>Labilithrix</taxon>
    </lineage>
</organism>
<evidence type="ECO:0000256" key="1">
    <source>
        <dbReference type="PROSITE-ProRule" id="PRU00169"/>
    </source>
</evidence>
<evidence type="ECO:0000313" key="3">
    <source>
        <dbReference type="EMBL" id="AKU96764.1"/>
    </source>
</evidence>
<dbReference type="STRING" id="1391654.AKJ09_03428"/>
<gene>
    <name evidence="3" type="ORF">AKJ09_03428</name>
</gene>
<reference evidence="3 4" key="1">
    <citation type="submission" date="2015-08" db="EMBL/GenBank/DDBJ databases">
        <authorList>
            <person name="Babu N.S."/>
            <person name="Beckwith C.J."/>
            <person name="Beseler K.G."/>
            <person name="Brison A."/>
            <person name="Carone J.V."/>
            <person name="Caskin T.P."/>
            <person name="Diamond M."/>
            <person name="Durham M.E."/>
            <person name="Foxe J.M."/>
            <person name="Go M."/>
            <person name="Henderson B.A."/>
            <person name="Jones I.B."/>
            <person name="McGettigan J.A."/>
            <person name="Micheletti S.J."/>
            <person name="Nasrallah M.E."/>
            <person name="Ortiz D."/>
            <person name="Piller C.R."/>
            <person name="Privatt S.R."/>
            <person name="Schneider S.L."/>
            <person name="Sharp S."/>
            <person name="Smith T.C."/>
            <person name="Stanton J.D."/>
            <person name="Ullery H.E."/>
            <person name="Wilson R.J."/>
            <person name="Serrano M.G."/>
            <person name="Buck G."/>
            <person name="Lee V."/>
            <person name="Wang Y."/>
            <person name="Carvalho R."/>
            <person name="Voegtly L."/>
            <person name="Shi R."/>
            <person name="Duckworth R."/>
            <person name="Johnson A."/>
            <person name="Loviza R."/>
            <person name="Walstead R."/>
            <person name="Shah Z."/>
            <person name="Kiflezghi M."/>
            <person name="Wade K."/>
            <person name="Ball S.L."/>
            <person name="Bradley K.W."/>
            <person name="Asai D.J."/>
            <person name="Bowman C.A."/>
            <person name="Russell D.A."/>
            <person name="Pope W.H."/>
            <person name="Jacobs-Sera D."/>
            <person name="Hendrix R.W."/>
            <person name="Hatfull G.F."/>
        </authorList>
    </citation>
    <scope>NUCLEOTIDE SEQUENCE [LARGE SCALE GENOMIC DNA]</scope>
    <source>
        <strain evidence="3 4">DSM 27648</strain>
    </source>
</reference>
<protein>
    <submittedName>
        <fullName evidence="3">Two component, sigma54 specific, transcriptional regulator, Fis family</fullName>
    </submittedName>
</protein>
<comment type="caution">
    <text evidence="1">Lacks conserved residue(s) required for the propagation of feature annotation.</text>
</comment>
<dbReference type="Gene3D" id="3.40.50.2300">
    <property type="match status" value="1"/>
</dbReference>
<proteinExistence type="predicted"/>
<evidence type="ECO:0000259" key="2">
    <source>
        <dbReference type="PROSITE" id="PS50110"/>
    </source>
</evidence>
<dbReference type="PROSITE" id="PS50110">
    <property type="entry name" value="RESPONSE_REGULATORY"/>
    <property type="match status" value="1"/>
</dbReference>
<feature type="domain" description="Response regulatory" evidence="2">
    <location>
        <begin position="7"/>
        <end position="121"/>
    </location>
</feature>
<dbReference type="GO" id="GO:0000160">
    <property type="term" value="P:phosphorelay signal transduction system"/>
    <property type="evidence" value="ECO:0007669"/>
    <property type="project" value="InterPro"/>
</dbReference>
<dbReference type="Proteomes" id="UP000064967">
    <property type="component" value="Chromosome"/>
</dbReference>
<dbReference type="InterPro" id="IPR001789">
    <property type="entry name" value="Sig_transdc_resp-reg_receiver"/>
</dbReference>
<accession>A0A0K1PUH2</accession>
<dbReference type="KEGG" id="llu:AKJ09_03428"/>
<dbReference type="RefSeq" id="WP_146648004.1">
    <property type="nucleotide sequence ID" value="NZ_CP012333.1"/>
</dbReference>
<dbReference type="EMBL" id="CP012333">
    <property type="protein sequence ID" value="AKU96764.1"/>
    <property type="molecule type" value="Genomic_DNA"/>
</dbReference>
<dbReference type="AlphaFoldDB" id="A0A0K1PUH2"/>
<dbReference type="InterPro" id="IPR011006">
    <property type="entry name" value="CheY-like_superfamily"/>
</dbReference>